<feature type="compositionally biased region" description="Basic and acidic residues" evidence="1">
    <location>
        <begin position="332"/>
        <end position="341"/>
    </location>
</feature>
<feature type="compositionally biased region" description="Low complexity" evidence="1">
    <location>
        <begin position="26"/>
        <end position="43"/>
    </location>
</feature>
<proteinExistence type="predicted"/>
<feature type="compositionally biased region" description="Basic and acidic residues" evidence="1">
    <location>
        <begin position="44"/>
        <end position="54"/>
    </location>
</feature>
<evidence type="ECO:0000313" key="3">
    <source>
        <dbReference type="Proteomes" id="UP001148786"/>
    </source>
</evidence>
<keyword evidence="3" id="KW-1185">Reference proteome</keyword>
<dbReference type="EMBL" id="JANKHO010001158">
    <property type="protein sequence ID" value="KAJ3503322.1"/>
    <property type="molecule type" value="Genomic_DNA"/>
</dbReference>
<evidence type="ECO:0000313" key="2">
    <source>
        <dbReference type="EMBL" id="KAJ3503322.1"/>
    </source>
</evidence>
<reference evidence="2" key="1">
    <citation type="submission" date="2022-07" db="EMBL/GenBank/DDBJ databases">
        <title>Genome Sequence of Agrocybe chaxingu.</title>
        <authorList>
            <person name="Buettner E."/>
        </authorList>
    </citation>
    <scope>NUCLEOTIDE SEQUENCE</scope>
    <source>
        <strain evidence="2">MP-N11</strain>
    </source>
</reference>
<dbReference type="OrthoDB" id="3270670at2759"/>
<feature type="region of interest" description="Disordered" evidence="1">
    <location>
        <begin position="1"/>
        <end position="54"/>
    </location>
</feature>
<feature type="region of interest" description="Disordered" evidence="1">
    <location>
        <begin position="230"/>
        <end position="274"/>
    </location>
</feature>
<accession>A0A9W8K1Q2</accession>
<name>A0A9W8K1Q2_9AGAR</name>
<dbReference type="AlphaFoldDB" id="A0A9W8K1Q2"/>
<dbReference type="Proteomes" id="UP001148786">
    <property type="component" value="Unassembled WGS sequence"/>
</dbReference>
<feature type="region of interest" description="Disordered" evidence="1">
    <location>
        <begin position="332"/>
        <end position="387"/>
    </location>
</feature>
<feature type="region of interest" description="Disordered" evidence="1">
    <location>
        <begin position="408"/>
        <end position="443"/>
    </location>
</feature>
<evidence type="ECO:0000256" key="1">
    <source>
        <dbReference type="SAM" id="MobiDB-lite"/>
    </source>
</evidence>
<organism evidence="2 3">
    <name type="scientific">Agrocybe chaxingu</name>
    <dbReference type="NCBI Taxonomy" id="84603"/>
    <lineage>
        <taxon>Eukaryota</taxon>
        <taxon>Fungi</taxon>
        <taxon>Dikarya</taxon>
        <taxon>Basidiomycota</taxon>
        <taxon>Agaricomycotina</taxon>
        <taxon>Agaricomycetes</taxon>
        <taxon>Agaricomycetidae</taxon>
        <taxon>Agaricales</taxon>
        <taxon>Agaricineae</taxon>
        <taxon>Strophariaceae</taxon>
        <taxon>Agrocybe</taxon>
    </lineage>
</organism>
<comment type="caution">
    <text evidence="2">The sequence shown here is derived from an EMBL/GenBank/DDBJ whole genome shotgun (WGS) entry which is preliminary data.</text>
</comment>
<feature type="compositionally biased region" description="Basic and acidic residues" evidence="1">
    <location>
        <begin position="230"/>
        <end position="256"/>
    </location>
</feature>
<sequence length="571" mass="61693">MGFRGQSEEWSDEVAGWTGGAGSRHSSVPVSITASNSSSSRTSVKVEPEDQDGRFIMELSAFRSPSSGQGSSSTASTSSLTAVAYNSSLLSQALAPPTEVPLRATQASKEMRRMMGVFRLNPFAMHSLSMGTNGDGDDHSGLGSPTSGAGAAPWCGGEARPLEEEPVMFEFQLDIVGLDGVDQEGVEGAASSSPFPSFEAKAEAELRSFSPSFQLHQDDVDIDTRLHSCNDREVEAEDQRDIPSSRDSDYGQDQDRCLGAWGDDSHDSHPDMATVGTTTRLVPASFAEVTNVCLPGQPEAQHGYVQHVPSSSLQRLPSPSLWDAMAEDYRRQAEGVPDRENTASATSKADFAHQRAPKPHANTSHPYLRRGSLQHHPTPVQPSHTTWQARLSPRPIPVHASSAPMLLNMPTHHSQHHTESSQHHHQPHATVENNRFPPPQHVRPLYPSHLALYRGEPVPTLTDTVSPVDTFDRVSAFKQPSPSYMRLERGLQDRRTNQDGRNAAHGGIIATSSAQVGYAPSSDEVSMVFGPTGETLHHHPGITFAAAANARRWSLPETGVALANGRFDGNV</sequence>
<protein>
    <submittedName>
        <fullName evidence="2">Uncharacterized protein</fullName>
    </submittedName>
</protein>
<gene>
    <name evidence="2" type="ORF">NLJ89_g8487</name>
</gene>